<keyword evidence="1" id="KW-0812">Transmembrane</keyword>
<protein>
    <recommendedName>
        <fullName evidence="2">EamA domain-containing protein</fullName>
    </recommendedName>
</protein>
<reference evidence="3 4" key="1">
    <citation type="journal article" date="2015" name="Nature">
        <title>rRNA introns, odd ribosomes, and small enigmatic genomes across a large radiation of phyla.</title>
        <authorList>
            <person name="Brown C.T."/>
            <person name="Hug L.A."/>
            <person name="Thomas B.C."/>
            <person name="Sharon I."/>
            <person name="Castelle C.J."/>
            <person name="Singh A."/>
            <person name="Wilkins M.J."/>
            <person name="Williams K.H."/>
            <person name="Banfield J.F."/>
        </authorList>
    </citation>
    <scope>NUCLEOTIDE SEQUENCE [LARGE SCALE GENOMIC DNA]</scope>
</reference>
<evidence type="ECO:0000259" key="2">
    <source>
        <dbReference type="Pfam" id="PF00892"/>
    </source>
</evidence>
<sequence>MDWNLIWLMIGVMVCWGGYPVLEKMAVGVHPAWIAALLVAGSIPTGSLGLVFEKTEAPTGKAASIILLCGAILGLGMFFFGKILALPKLDIGKIFAIEIAATCVFTTVLCAVFLGESFPPMKIGAIAGIVVCVYVLNL</sequence>
<gene>
    <name evidence="3" type="ORF">UW30_C0002G0024</name>
</gene>
<feature type="transmembrane region" description="Helical" evidence="1">
    <location>
        <begin position="6"/>
        <end position="22"/>
    </location>
</feature>
<dbReference type="Pfam" id="PF00892">
    <property type="entry name" value="EamA"/>
    <property type="match status" value="1"/>
</dbReference>
<accession>A0A0G1H6L2</accession>
<dbReference type="SUPFAM" id="SSF103481">
    <property type="entry name" value="Multidrug resistance efflux transporter EmrE"/>
    <property type="match status" value="1"/>
</dbReference>
<dbReference type="GO" id="GO:0016020">
    <property type="term" value="C:membrane"/>
    <property type="evidence" value="ECO:0007669"/>
    <property type="project" value="InterPro"/>
</dbReference>
<name>A0A0G1H6L2_9BACT</name>
<evidence type="ECO:0000256" key="1">
    <source>
        <dbReference type="SAM" id="Phobius"/>
    </source>
</evidence>
<feature type="transmembrane region" description="Helical" evidence="1">
    <location>
        <begin position="64"/>
        <end position="85"/>
    </location>
</feature>
<dbReference type="InterPro" id="IPR037185">
    <property type="entry name" value="EmrE-like"/>
</dbReference>
<feature type="transmembrane region" description="Helical" evidence="1">
    <location>
        <begin position="34"/>
        <end position="52"/>
    </location>
</feature>
<comment type="caution">
    <text evidence="3">The sequence shown here is derived from an EMBL/GenBank/DDBJ whole genome shotgun (WGS) entry which is preliminary data.</text>
</comment>
<keyword evidence="1" id="KW-1133">Transmembrane helix</keyword>
<feature type="domain" description="EamA" evidence="2">
    <location>
        <begin position="6"/>
        <end position="137"/>
    </location>
</feature>
<evidence type="ECO:0000313" key="3">
    <source>
        <dbReference type="EMBL" id="KKT42113.1"/>
    </source>
</evidence>
<dbReference type="AlphaFoldDB" id="A0A0G1H6L2"/>
<dbReference type="Gene3D" id="1.10.3730.20">
    <property type="match status" value="1"/>
</dbReference>
<keyword evidence="1" id="KW-0472">Membrane</keyword>
<evidence type="ECO:0000313" key="4">
    <source>
        <dbReference type="Proteomes" id="UP000034736"/>
    </source>
</evidence>
<organism evidence="3 4">
    <name type="scientific">Candidatus Giovannonibacteria bacterium GW2011_GWA2_44_13b</name>
    <dbReference type="NCBI Taxonomy" id="1618647"/>
    <lineage>
        <taxon>Bacteria</taxon>
        <taxon>Candidatus Giovannoniibacteriota</taxon>
    </lineage>
</organism>
<dbReference type="EMBL" id="LCHU01000002">
    <property type="protein sequence ID" value="KKT42113.1"/>
    <property type="molecule type" value="Genomic_DNA"/>
</dbReference>
<dbReference type="InterPro" id="IPR000620">
    <property type="entry name" value="EamA_dom"/>
</dbReference>
<feature type="transmembrane region" description="Helical" evidence="1">
    <location>
        <begin position="94"/>
        <end position="114"/>
    </location>
</feature>
<dbReference type="Proteomes" id="UP000034736">
    <property type="component" value="Unassembled WGS sequence"/>
</dbReference>
<proteinExistence type="predicted"/>